<sequence>MARIITISNHATGRSNIVDKNKKDQLLMVLTTFGHLNILEEQDDVYIIEINELDFTMIMNVLGSIGAFFNCSRVTDENNVFIEWQVIIYDYARI</sequence>
<reference evidence="1 2" key="1">
    <citation type="submission" date="2020-04" db="EMBL/GenBank/DDBJ databases">
        <title>MicrobeNet Type strains.</title>
        <authorList>
            <person name="Nicholson A.C."/>
        </authorList>
    </citation>
    <scope>NUCLEOTIDE SEQUENCE [LARGE SCALE GENOMIC DNA]</scope>
    <source>
        <strain evidence="1 2">CCUG 61472</strain>
    </source>
</reference>
<gene>
    <name evidence="1" type="ORF">HF964_01120</name>
</gene>
<name>A0A7X6N089_9LACO</name>
<proteinExistence type="predicted"/>
<accession>A0A7X6N089</accession>
<dbReference type="RefSeq" id="WP_168721208.1">
    <property type="nucleotide sequence ID" value="NZ_JAAXPN010000001.1"/>
</dbReference>
<dbReference type="EMBL" id="JAAXPN010000001">
    <property type="protein sequence ID" value="NKZ23411.1"/>
    <property type="molecule type" value="Genomic_DNA"/>
</dbReference>
<evidence type="ECO:0000313" key="1">
    <source>
        <dbReference type="EMBL" id="NKZ23411.1"/>
    </source>
</evidence>
<dbReference type="AlphaFoldDB" id="A0A7X6N089"/>
<keyword evidence="2" id="KW-1185">Reference proteome</keyword>
<comment type="caution">
    <text evidence="1">The sequence shown here is derived from an EMBL/GenBank/DDBJ whole genome shotgun (WGS) entry which is preliminary data.</text>
</comment>
<protein>
    <submittedName>
        <fullName evidence="1">Uncharacterized protein</fullName>
    </submittedName>
</protein>
<organism evidence="1 2">
    <name type="scientific">Periweissella fabalis</name>
    <dbReference type="NCBI Taxonomy" id="1070421"/>
    <lineage>
        <taxon>Bacteria</taxon>
        <taxon>Bacillati</taxon>
        <taxon>Bacillota</taxon>
        <taxon>Bacilli</taxon>
        <taxon>Lactobacillales</taxon>
        <taxon>Lactobacillaceae</taxon>
        <taxon>Periweissella</taxon>
    </lineage>
</organism>
<dbReference type="Proteomes" id="UP000549765">
    <property type="component" value="Unassembled WGS sequence"/>
</dbReference>
<evidence type="ECO:0000313" key="2">
    <source>
        <dbReference type="Proteomes" id="UP000549765"/>
    </source>
</evidence>